<dbReference type="VEuPathDB" id="FungiDB:VP01_485g6"/>
<keyword evidence="2" id="KW-1185">Reference proteome</keyword>
<organism evidence="1 2">
    <name type="scientific">Puccinia sorghi</name>
    <dbReference type="NCBI Taxonomy" id="27349"/>
    <lineage>
        <taxon>Eukaryota</taxon>
        <taxon>Fungi</taxon>
        <taxon>Dikarya</taxon>
        <taxon>Basidiomycota</taxon>
        <taxon>Pucciniomycotina</taxon>
        <taxon>Pucciniomycetes</taxon>
        <taxon>Pucciniales</taxon>
        <taxon>Pucciniaceae</taxon>
        <taxon>Puccinia</taxon>
    </lineage>
</organism>
<evidence type="ECO:0000313" key="2">
    <source>
        <dbReference type="Proteomes" id="UP000037035"/>
    </source>
</evidence>
<evidence type="ECO:0000313" key="1">
    <source>
        <dbReference type="EMBL" id="KNZ49680.1"/>
    </source>
</evidence>
<comment type="caution">
    <text evidence="1">The sequence shown here is derived from an EMBL/GenBank/DDBJ whole genome shotgun (WGS) entry which is preliminary data.</text>
</comment>
<dbReference type="AlphaFoldDB" id="A0A0L6UP97"/>
<proteinExistence type="predicted"/>
<dbReference type="Proteomes" id="UP000037035">
    <property type="component" value="Unassembled WGS sequence"/>
</dbReference>
<gene>
    <name evidence="1" type="ORF">VP01_485g6</name>
</gene>
<protein>
    <submittedName>
        <fullName evidence="1">Uncharacterized protein</fullName>
    </submittedName>
</protein>
<name>A0A0L6UP97_9BASI</name>
<accession>A0A0L6UP97</accession>
<sequence length="59" mass="6890">MAPNNSISTIKLVTEPLSDTNFTTWHFKIQNTLAYQNLDDFILSDMEEMKKRADLQEIK</sequence>
<dbReference type="EMBL" id="LAVV01010009">
    <property type="protein sequence ID" value="KNZ49680.1"/>
    <property type="molecule type" value="Genomic_DNA"/>
</dbReference>
<reference evidence="1 2" key="1">
    <citation type="submission" date="2015-08" db="EMBL/GenBank/DDBJ databases">
        <title>Next Generation Sequencing and Analysis of the Genome of Puccinia sorghi L Schw, the Causal Agent of Maize Common Rust.</title>
        <authorList>
            <person name="Rochi L."/>
            <person name="Burguener G."/>
            <person name="Darino M."/>
            <person name="Turjanski A."/>
            <person name="Kreff E."/>
            <person name="Dieguez M.J."/>
            <person name="Sacco F."/>
        </authorList>
    </citation>
    <scope>NUCLEOTIDE SEQUENCE [LARGE SCALE GENOMIC DNA]</scope>
    <source>
        <strain evidence="1 2">RO10H11247</strain>
    </source>
</reference>